<protein>
    <submittedName>
        <fullName evidence="1">Uncharacterized protein</fullName>
    </submittedName>
</protein>
<sequence length="91" mass="10272">MVPRIVNSYVVSVTVPDITADLGLGLCLSLRSTTFGPDTLSAQVSTQFAFWVRLTWWVGYEFEWLLYEFADAVGERELLQHGPVEMLVGQF</sequence>
<dbReference type="AlphaFoldDB" id="A0A6J5UDV5"/>
<dbReference type="EMBL" id="CAEKDK010000003">
    <property type="protein sequence ID" value="CAB4272408.1"/>
    <property type="molecule type" value="Genomic_DNA"/>
</dbReference>
<name>A0A6J5UDV5_PRUAR</name>
<accession>A0A6J5UDV5</accession>
<dbReference type="Proteomes" id="UP000507222">
    <property type="component" value="Unassembled WGS sequence"/>
</dbReference>
<evidence type="ECO:0000313" key="1">
    <source>
        <dbReference type="EMBL" id="CAB4272408.1"/>
    </source>
</evidence>
<evidence type="ECO:0000313" key="2">
    <source>
        <dbReference type="Proteomes" id="UP000507222"/>
    </source>
</evidence>
<proteinExistence type="predicted"/>
<organism evidence="1 2">
    <name type="scientific">Prunus armeniaca</name>
    <name type="common">Apricot</name>
    <name type="synonym">Armeniaca vulgaris</name>
    <dbReference type="NCBI Taxonomy" id="36596"/>
    <lineage>
        <taxon>Eukaryota</taxon>
        <taxon>Viridiplantae</taxon>
        <taxon>Streptophyta</taxon>
        <taxon>Embryophyta</taxon>
        <taxon>Tracheophyta</taxon>
        <taxon>Spermatophyta</taxon>
        <taxon>Magnoliopsida</taxon>
        <taxon>eudicotyledons</taxon>
        <taxon>Gunneridae</taxon>
        <taxon>Pentapetalae</taxon>
        <taxon>rosids</taxon>
        <taxon>fabids</taxon>
        <taxon>Rosales</taxon>
        <taxon>Rosaceae</taxon>
        <taxon>Amygdaloideae</taxon>
        <taxon>Amygdaleae</taxon>
        <taxon>Prunus</taxon>
    </lineage>
</organism>
<reference evidence="1 2" key="1">
    <citation type="submission" date="2020-05" db="EMBL/GenBank/DDBJ databases">
        <authorList>
            <person name="Campoy J."/>
            <person name="Schneeberger K."/>
            <person name="Spophaly S."/>
        </authorList>
    </citation>
    <scope>NUCLEOTIDE SEQUENCE [LARGE SCALE GENOMIC DNA]</scope>
    <source>
        <strain evidence="1">PruArmRojPasFocal</strain>
    </source>
</reference>
<gene>
    <name evidence="1" type="ORF">CURHAP_LOCUS18997</name>
</gene>